<feature type="signal peptide" evidence="2">
    <location>
        <begin position="1"/>
        <end position="31"/>
    </location>
</feature>
<feature type="chain" id="PRO_5007654982" evidence="2">
    <location>
        <begin position="32"/>
        <end position="334"/>
    </location>
</feature>
<dbReference type="VEuPathDB" id="ToxoDB:NCLIV_069760"/>
<keyword evidence="1" id="KW-1133">Transmembrane helix</keyword>
<feature type="domain" description="SRS" evidence="3">
    <location>
        <begin position="43"/>
        <end position="181"/>
    </location>
</feature>
<reference evidence="5" key="3">
    <citation type="journal article" date="2015" name="PLoS ONE">
        <title>Comprehensive Evaluation of Toxoplasma gondii VEG and Neospora caninum LIV Genomes with Tachyzoite Stage Transcriptome and Proteome Defines Novel Transcript Features.</title>
        <authorList>
            <person name="Ramaprasad A."/>
            <person name="Mourier T."/>
            <person name="Naeem R."/>
            <person name="Malas T.B."/>
            <person name="Moussa E."/>
            <person name="Panigrahi A."/>
            <person name="Vermont S.J."/>
            <person name="Otto T.D."/>
            <person name="Wastling J."/>
            <person name="Pain A."/>
        </authorList>
    </citation>
    <scope>NUCLEOTIDE SEQUENCE</scope>
    <source>
        <strain evidence="5">Liverpool</strain>
    </source>
</reference>
<dbReference type="EMBL" id="LN714488">
    <property type="protein sequence ID" value="CEL71326.1"/>
    <property type="molecule type" value="Genomic_DNA"/>
</dbReference>
<evidence type="ECO:0000259" key="3">
    <source>
        <dbReference type="Pfam" id="PF04092"/>
    </source>
</evidence>
<organism>
    <name type="scientific">Neospora caninum (strain Liverpool)</name>
    <dbReference type="NCBI Taxonomy" id="572307"/>
    <lineage>
        <taxon>Eukaryota</taxon>
        <taxon>Sar</taxon>
        <taxon>Alveolata</taxon>
        <taxon>Apicomplexa</taxon>
        <taxon>Conoidasida</taxon>
        <taxon>Coccidia</taxon>
        <taxon>Eucoccidiorida</taxon>
        <taxon>Eimeriorina</taxon>
        <taxon>Sarcocystidae</taxon>
        <taxon>Neospora</taxon>
    </lineage>
</organism>
<dbReference type="Gene3D" id="2.60.40.1320">
    <property type="entry name" value="SRS domain"/>
    <property type="match status" value="2"/>
</dbReference>
<accession>F0JB59</accession>
<dbReference type="SUPFAM" id="SSF74877">
    <property type="entry name" value="Major surface antigen p30, SAG1"/>
    <property type="match status" value="2"/>
</dbReference>
<protein>
    <submittedName>
        <fullName evidence="4">SRS domain-containing protein</fullName>
    </submittedName>
</protein>
<keyword evidence="1" id="KW-0812">Transmembrane</keyword>
<reference evidence="4" key="2">
    <citation type="submission" date="2011-03" db="EMBL/GenBank/DDBJ databases">
        <authorList>
            <person name="Aslett M."/>
        </authorList>
    </citation>
    <scope>NUCLEOTIDE SEQUENCE</scope>
    <source>
        <strain evidence="4">Liverpool</strain>
    </source>
</reference>
<name>F0JB59_NEOCL</name>
<gene>
    <name evidence="5" type="ORF">BN1204_069760</name>
    <name evidence="4" type="ORF">NCLIV_069760</name>
</gene>
<dbReference type="InterPro" id="IPR007226">
    <property type="entry name" value="SRS_dom"/>
</dbReference>
<keyword evidence="2" id="KW-0732">Signal</keyword>
<reference evidence="4" key="1">
    <citation type="submission" date="2011-03" db="EMBL/GenBank/DDBJ databases">
        <title>Comparative genomics and transcriptomics of Neospora caninum and Toxoplasma gondii.</title>
        <authorList>
            <person name="Reid A.J."/>
            <person name="Sohal A."/>
            <person name="Harris D."/>
            <person name="Quail M."/>
            <person name="Sanders M."/>
            <person name="Berriman M."/>
            <person name="Wastling J.M."/>
            <person name="Pain A."/>
        </authorList>
    </citation>
    <scope>NUCLEOTIDE SEQUENCE</scope>
    <source>
        <strain evidence="4">Liverpool</strain>
    </source>
</reference>
<dbReference type="GO" id="GO:0016020">
    <property type="term" value="C:membrane"/>
    <property type="evidence" value="ECO:0007669"/>
    <property type="project" value="InterPro"/>
</dbReference>
<proteinExistence type="predicted"/>
<dbReference type="EMBL" id="CADU01000320">
    <property type="protein sequence ID" value="CCA30080.1"/>
    <property type="molecule type" value="Genomic_DNA"/>
</dbReference>
<evidence type="ECO:0000313" key="4">
    <source>
        <dbReference type="EMBL" id="CCA30080.1"/>
    </source>
</evidence>
<evidence type="ECO:0000313" key="5">
    <source>
        <dbReference type="EMBL" id="CEL71326.1"/>
    </source>
</evidence>
<feature type="domain" description="SRS" evidence="3">
    <location>
        <begin position="189"/>
        <end position="298"/>
    </location>
</feature>
<feature type="transmembrane region" description="Helical" evidence="1">
    <location>
        <begin position="307"/>
        <end position="332"/>
    </location>
</feature>
<evidence type="ECO:0000256" key="1">
    <source>
        <dbReference type="SAM" id="Phobius"/>
    </source>
</evidence>
<evidence type="ECO:0000256" key="2">
    <source>
        <dbReference type="SAM" id="SignalP"/>
    </source>
</evidence>
<dbReference type="AlphaFoldDB" id="F0JB59"/>
<sequence>MAGSGAVPTRRMMAGVLWLLVVVLMPSPALGNNEENESAATKTCAKSIPQKGISVSVEKRTKKVSFACGNGVTKVVPSSEDKSEVTECYTDHTLRTKNTLTELFGQGSQASVTAPSTADPKDTTVTLTLAQLPEMTTDIYFGCAATTESTTTGTPSVLGAVPGTRVMTNAATAECVVTVTVPADPAANTCTVEKENMELEINSESKRVSFLCDTGITTLIPLDPSNKILDESCQNEVMLADALPSAKFERTVKNYQFSVEELPETAVTLCYKCSAALDSEREQAAAEGSNACTVKIKVAAANHLSAAFHFVTTGSVLAVVLGVAVSVSFLPFGL</sequence>
<dbReference type="Pfam" id="PF04092">
    <property type="entry name" value="SAG"/>
    <property type="match status" value="2"/>
</dbReference>
<dbReference type="InterPro" id="IPR036755">
    <property type="entry name" value="SRS_dom_sf"/>
</dbReference>
<keyword evidence="1" id="KW-0472">Membrane</keyword>